<protein>
    <submittedName>
        <fullName evidence="1">Uncharacterized protein</fullName>
    </submittedName>
</protein>
<organism evidence="1 2">
    <name type="scientific">Cirrhinus molitorella</name>
    <name type="common">mud carp</name>
    <dbReference type="NCBI Taxonomy" id="172907"/>
    <lineage>
        <taxon>Eukaryota</taxon>
        <taxon>Metazoa</taxon>
        <taxon>Chordata</taxon>
        <taxon>Craniata</taxon>
        <taxon>Vertebrata</taxon>
        <taxon>Euteleostomi</taxon>
        <taxon>Actinopterygii</taxon>
        <taxon>Neopterygii</taxon>
        <taxon>Teleostei</taxon>
        <taxon>Ostariophysi</taxon>
        <taxon>Cypriniformes</taxon>
        <taxon>Cyprinidae</taxon>
        <taxon>Labeoninae</taxon>
        <taxon>Labeonini</taxon>
        <taxon>Cirrhinus</taxon>
    </lineage>
</organism>
<gene>
    <name evidence="1" type="ORF">QQF64_021086</name>
</gene>
<name>A0ABR3LDA9_9TELE</name>
<comment type="caution">
    <text evidence="1">The sequence shown here is derived from an EMBL/GenBank/DDBJ whole genome shotgun (WGS) entry which is preliminary data.</text>
</comment>
<dbReference type="Proteomes" id="UP001558613">
    <property type="component" value="Unassembled WGS sequence"/>
</dbReference>
<evidence type="ECO:0000313" key="2">
    <source>
        <dbReference type="Proteomes" id="UP001558613"/>
    </source>
</evidence>
<proteinExistence type="predicted"/>
<sequence length="87" mass="9615">MSLLQRVSVGIRLMTGSALQSYSQWRSRRKLKKGAGVTKDANESMVRSPAPVVYGIVNDNLLLSLSLYMCTQSQFHSQNAAELQARA</sequence>
<accession>A0ABR3LDA9</accession>
<dbReference type="EMBL" id="JAYMGO010000023">
    <property type="protein sequence ID" value="KAL1250081.1"/>
    <property type="molecule type" value="Genomic_DNA"/>
</dbReference>
<keyword evidence="2" id="KW-1185">Reference proteome</keyword>
<evidence type="ECO:0000313" key="1">
    <source>
        <dbReference type="EMBL" id="KAL1250081.1"/>
    </source>
</evidence>
<reference evidence="1 2" key="1">
    <citation type="submission" date="2023-09" db="EMBL/GenBank/DDBJ databases">
        <authorList>
            <person name="Wang M."/>
        </authorList>
    </citation>
    <scope>NUCLEOTIDE SEQUENCE [LARGE SCALE GENOMIC DNA]</scope>
    <source>
        <strain evidence="1">GT-2023</strain>
        <tissue evidence="1">Liver</tissue>
    </source>
</reference>